<reference evidence="1 2" key="1">
    <citation type="journal article" date="2014" name="Genome Announc.">
        <title>Draft Genome Sequences of Marine Flavobacterium Nonlabens Strains NR17, NR24, NR27, NR32, NR33, and Ara13.</title>
        <authorList>
            <person name="Nakanishi M."/>
            <person name="Meirelles P."/>
            <person name="Suzuki R."/>
            <person name="Takatani N."/>
            <person name="Mino S."/>
            <person name="Suda W."/>
            <person name="Oshima K."/>
            <person name="Hattori M."/>
            <person name="Ohkuma M."/>
            <person name="Hosokawa M."/>
            <person name="Miyashita K."/>
            <person name="Thompson F.L."/>
            <person name="Niwa A."/>
            <person name="Sawabe T."/>
            <person name="Sawabe T."/>
        </authorList>
    </citation>
    <scope>NUCLEOTIDE SEQUENCE [LARGE SCALE GENOMIC DNA]</scope>
    <source>
        <strain evidence="2">JCM19275</strain>
    </source>
</reference>
<name>A0A090X3N2_NONUL</name>
<proteinExistence type="predicted"/>
<dbReference type="RefSeq" id="WP_042296840.1">
    <property type="nucleotide sequence ID" value="NZ_CP136694.1"/>
</dbReference>
<organism evidence="1 2">
    <name type="scientific">Nonlabens ulvanivorans</name>
    <name type="common">Persicivirga ulvanivorans</name>
    <dbReference type="NCBI Taxonomy" id="906888"/>
    <lineage>
        <taxon>Bacteria</taxon>
        <taxon>Pseudomonadati</taxon>
        <taxon>Bacteroidota</taxon>
        <taxon>Flavobacteriia</taxon>
        <taxon>Flavobacteriales</taxon>
        <taxon>Flavobacteriaceae</taxon>
        <taxon>Nonlabens</taxon>
    </lineage>
</organism>
<evidence type="ECO:0000313" key="2">
    <source>
        <dbReference type="Proteomes" id="UP000029647"/>
    </source>
</evidence>
<dbReference type="PROSITE" id="PS51257">
    <property type="entry name" value="PROKAR_LIPOPROTEIN"/>
    <property type="match status" value="1"/>
</dbReference>
<evidence type="ECO:0000313" key="1">
    <source>
        <dbReference type="EMBL" id="GAL76327.1"/>
    </source>
</evidence>
<protein>
    <submittedName>
        <fullName evidence="1">Uncharacterized protein</fullName>
    </submittedName>
</protein>
<dbReference type="Proteomes" id="UP000029647">
    <property type="component" value="Unassembled WGS sequence"/>
</dbReference>
<dbReference type="GeneID" id="90594736"/>
<dbReference type="AlphaFoldDB" id="A0A090X3N2"/>
<sequence length="121" mass="13778">MKSIFILLTICFITISCTPDDNFETLSGEVNVTLNIDEEFKTLLNGAAYHEIYEITRQANIYNTSEITLDNSTGTDLYFYTFKPAMSYEGSQSVIIVTKELSENSSNVRRVLTTTYNFTIR</sequence>
<dbReference type="EMBL" id="BBNT01000010">
    <property type="protein sequence ID" value="GAL76327.1"/>
    <property type="molecule type" value="Genomic_DNA"/>
</dbReference>
<accession>A0A090X3N2</accession>
<gene>
    <name evidence="1" type="ORF">JCM19275_736</name>
</gene>
<comment type="caution">
    <text evidence="1">The sequence shown here is derived from an EMBL/GenBank/DDBJ whole genome shotgun (WGS) entry which is preliminary data.</text>
</comment>